<dbReference type="CDD" id="cd17536">
    <property type="entry name" value="REC_YesN-like"/>
    <property type="match status" value="1"/>
</dbReference>
<feature type="domain" description="HTH araC/xylS-type" evidence="9">
    <location>
        <begin position="431"/>
        <end position="529"/>
    </location>
</feature>
<dbReference type="RefSeq" id="WP_182298374.1">
    <property type="nucleotide sequence ID" value="NZ_CP041969.1"/>
</dbReference>
<reference evidence="11 12" key="1">
    <citation type="submission" date="2019-07" db="EMBL/GenBank/DDBJ databases">
        <authorList>
            <person name="Kim J.K."/>
            <person name="Cheong H.-M."/>
            <person name="Choi Y."/>
            <person name="Hwang K.J."/>
            <person name="Lee S."/>
            <person name="Choi C."/>
        </authorList>
    </citation>
    <scope>NUCLEOTIDE SEQUENCE [LARGE SCALE GENOMIC DNA]</scope>
    <source>
        <strain evidence="11 12">KS 22</strain>
    </source>
</reference>
<dbReference type="InterPro" id="IPR011006">
    <property type="entry name" value="CheY-like_superfamily"/>
</dbReference>
<dbReference type="PANTHER" id="PTHR42713">
    <property type="entry name" value="HISTIDINE KINASE-RELATED"/>
    <property type="match status" value="1"/>
</dbReference>
<dbReference type="InterPro" id="IPR009057">
    <property type="entry name" value="Homeodomain-like_sf"/>
</dbReference>
<dbReference type="Gene3D" id="3.40.50.2300">
    <property type="match status" value="1"/>
</dbReference>
<dbReference type="SUPFAM" id="SSF52172">
    <property type="entry name" value="CheY-like"/>
    <property type="match status" value="1"/>
</dbReference>
<gene>
    <name evidence="11" type="ORF">FPL14_15530</name>
</gene>
<name>A0A7G5BZR8_9BACL</name>
<dbReference type="PROSITE" id="PS01124">
    <property type="entry name" value="HTH_ARAC_FAMILY_2"/>
    <property type="match status" value="1"/>
</dbReference>
<dbReference type="PROSITE" id="PS50110">
    <property type="entry name" value="RESPONSE_REGULATORY"/>
    <property type="match status" value="1"/>
</dbReference>
<evidence type="ECO:0000256" key="5">
    <source>
        <dbReference type="ARBA" id="ARBA00023015"/>
    </source>
</evidence>
<evidence type="ECO:0000313" key="11">
    <source>
        <dbReference type="EMBL" id="QMV42452.1"/>
    </source>
</evidence>
<keyword evidence="12" id="KW-1185">Reference proteome</keyword>
<dbReference type="InterPro" id="IPR018060">
    <property type="entry name" value="HTH_AraC"/>
</dbReference>
<keyword evidence="3 8" id="KW-0597">Phosphoprotein</keyword>
<dbReference type="PRINTS" id="PR00032">
    <property type="entry name" value="HTHARAC"/>
</dbReference>
<evidence type="ECO:0000256" key="2">
    <source>
        <dbReference type="ARBA" id="ARBA00022490"/>
    </source>
</evidence>
<dbReference type="SUPFAM" id="SSF46689">
    <property type="entry name" value="Homeodomain-like"/>
    <property type="match status" value="2"/>
</dbReference>
<dbReference type="Pfam" id="PF12833">
    <property type="entry name" value="HTH_18"/>
    <property type="match status" value="1"/>
</dbReference>
<dbReference type="InterPro" id="IPR051552">
    <property type="entry name" value="HptR"/>
</dbReference>
<dbReference type="Pfam" id="PF00072">
    <property type="entry name" value="Response_reg"/>
    <property type="match status" value="1"/>
</dbReference>
<keyword evidence="4" id="KW-0902">Two-component regulatory system</keyword>
<dbReference type="SMART" id="SM00342">
    <property type="entry name" value="HTH_ARAC"/>
    <property type="match status" value="1"/>
</dbReference>
<evidence type="ECO:0000256" key="6">
    <source>
        <dbReference type="ARBA" id="ARBA00023125"/>
    </source>
</evidence>
<dbReference type="GO" id="GO:0000160">
    <property type="term" value="P:phosphorelay signal transduction system"/>
    <property type="evidence" value="ECO:0007669"/>
    <property type="project" value="UniProtKB-KW"/>
</dbReference>
<organism evidence="11 12">
    <name type="scientific">Cohnella cholangitidis</name>
    <dbReference type="NCBI Taxonomy" id="2598458"/>
    <lineage>
        <taxon>Bacteria</taxon>
        <taxon>Bacillati</taxon>
        <taxon>Bacillota</taxon>
        <taxon>Bacilli</taxon>
        <taxon>Bacillales</taxon>
        <taxon>Paenibacillaceae</taxon>
        <taxon>Cohnella</taxon>
    </lineage>
</organism>
<evidence type="ECO:0000259" key="9">
    <source>
        <dbReference type="PROSITE" id="PS01124"/>
    </source>
</evidence>
<dbReference type="EMBL" id="CP041969">
    <property type="protein sequence ID" value="QMV42452.1"/>
    <property type="molecule type" value="Genomic_DNA"/>
</dbReference>
<feature type="modified residue" description="4-aspartylphosphate" evidence="8">
    <location>
        <position position="54"/>
    </location>
</feature>
<comment type="subcellular location">
    <subcellularLocation>
        <location evidence="1">Cytoplasm</location>
    </subcellularLocation>
</comment>
<dbReference type="GO" id="GO:0005737">
    <property type="term" value="C:cytoplasm"/>
    <property type="evidence" value="ECO:0007669"/>
    <property type="project" value="UniProtKB-SubCell"/>
</dbReference>
<evidence type="ECO:0000313" key="12">
    <source>
        <dbReference type="Proteomes" id="UP000515679"/>
    </source>
</evidence>
<evidence type="ECO:0000256" key="8">
    <source>
        <dbReference type="PROSITE-ProRule" id="PRU00169"/>
    </source>
</evidence>
<keyword evidence="2" id="KW-0963">Cytoplasm</keyword>
<dbReference type="Pfam" id="PF17853">
    <property type="entry name" value="GGDEF_2"/>
    <property type="match status" value="1"/>
</dbReference>
<dbReference type="GO" id="GO:0043565">
    <property type="term" value="F:sequence-specific DNA binding"/>
    <property type="evidence" value="ECO:0007669"/>
    <property type="project" value="InterPro"/>
</dbReference>
<keyword evidence="5" id="KW-0805">Transcription regulation</keyword>
<keyword evidence="6" id="KW-0238">DNA-binding</keyword>
<dbReference type="Proteomes" id="UP000515679">
    <property type="component" value="Chromosome"/>
</dbReference>
<evidence type="ECO:0000256" key="1">
    <source>
        <dbReference type="ARBA" id="ARBA00004496"/>
    </source>
</evidence>
<dbReference type="AlphaFoldDB" id="A0A7G5BZR8"/>
<dbReference type="InterPro" id="IPR020449">
    <property type="entry name" value="Tscrpt_reg_AraC-type_HTH"/>
</dbReference>
<proteinExistence type="predicted"/>
<evidence type="ECO:0000256" key="7">
    <source>
        <dbReference type="ARBA" id="ARBA00023163"/>
    </source>
</evidence>
<accession>A0A7G5BZR8</accession>
<dbReference type="InterPro" id="IPR041522">
    <property type="entry name" value="CdaR_GGDEF"/>
</dbReference>
<feature type="domain" description="Response regulatory" evidence="10">
    <location>
        <begin position="2"/>
        <end position="119"/>
    </location>
</feature>
<dbReference type="InterPro" id="IPR001789">
    <property type="entry name" value="Sig_transdc_resp-reg_receiver"/>
</dbReference>
<dbReference type="GO" id="GO:0003700">
    <property type="term" value="F:DNA-binding transcription factor activity"/>
    <property type="evidence" value="ECO:0007669"/>
    <property type="project" value="InterPro"/>
</dbReference>
<keyword evidence="7" id="KW-0804">Transcription</keyword>
<protein>
    <submittedName>
        <fullName evidence="11">Response regulator</fullName>
    </submittedName>
</protein>
<evidence type="ECO:0000259" key="10">
    <source>
        <dbReference type="PROSITE" id="PS50110"/>
    </source>
</evidence>
<dbReference type="PANTHER" id="PTHR42713:SF3">
    <property type="entry name" value="TRANSCRIPTIONAL REGULATORY PROTEIN HPTR"/>
    <property type="match status" value="1"/>
</dbReference>
<dbReference type="KEGG" id="cchl:FPL14_15530"/>
<evidence type="ECO:0000256" key="4">
    <source>
        <dbReference type="ARBA" id="ARBA00023012"/>
    </source>
</evidence>
<evidence type="ECO:0000256" key="3">
    <source>
        <dbReference type="ARBA" id="ARBA00022553"/>
    </source>
</evidence>
<dbReference type="Gene3D" id="1.10.10.60">
    <property type="entry name" value="Homeodomain-like"/>
    <property type="match status" value="2"/>
</dbReference>
<dbReference type="SMART" id="SM00448">
    <property type="entry name" value="REC"/>
    <property type="match status" value="1"/>
</dbReference>
<sequence length="530" mass="60374">MKVIVIDDEPIVCIGLRKLIPWEEYGFEWAGTADNGVEALAMIEAHRPDLIIVDCQMPLMDGLQLLREIAARQIQLKSIILSSYDEFMYAQQALQLGASDYLLKPPDLEHFLEVILRVKKEWESEIALKRQMKENFPVMVERFLHSLIDGTKQKQEIFREKTEYLRLPIQSGPFRVCLLEIEDDTGKLDRYTVEDHHLIHFAVANIIEETFEAWTAKAVFQEQSRRFIILCNIDAEEQLPQLRSLLRQLIANLQAALRLGATIGVSGHCASLLSDCKTAYENAKIALQYKYYTGANQVICVDDLEIEQGGVLTGKNHSPLQDENLVMSIRVCNANGLEDWLTSFLSSLKDQGLTQHETKTLSLQQMIAATHVMVEMHPQLQLDELLSGEDIELVFKANTIDELAQLLRGFLFKLLALTQSLRKSGKNAVVEKIKEYILANYGSNITLETIAAEVFLSPVYLSFLFKQVESTNITDYITHVRIEQAKSLLTTTNGKTYEIANLVGYQDDKYFSRIFKKRVGMTPSEYRSQI</sequence>